<dbReference type="Proteomes" id="UP000244446">
    <property type="component" value="Unassembled WGS sequence"/>
</dbReference>
<dbReference type="Pfam" id="PF13508">
    <property type="entry name" value="Acetyltransf_7"/>
    <property type="match status" value="1"/>
</dbReference>
<dbReference type="OrthoDB" id="9797178at2"/>
<dbReference type="RefSeq" id="WP_108692577.1">
    <property type="nucleotide sequence ID" value="NZ_QCYH01000006.1"/>
</dbReference>
<name>A0A2T7G6G3_9RHOB</name>
<dbReference type="GO" id="GO:0016747">
    <property type="term" value="F:acyltransferase activity, transferring groups other than amino-acyl groups"/>
    <property type="evidence" value="ECO:0007669"/>
    <property type="project" value="InterPro"/>
</dbReference>
<keyword evidence="2" id="KW-0808">Transferase</keyword>
<dbReference type="EMBL" id="QCYH01000006">
    <property type="protein sequence ID" value="PVA09956.1"/>
    <property type="molecule type" value="Genomic_DNA"/>
</dbReference>
<dbReference type="InterPro" id="IPR000182">
    <property type="entry name" value="GNAT_dom"/>
</dbReference>
<sequence>MSPRFPEFSRDMRAGEEGAVDDLLTRAYGDASAARVIGDLRRSGLVAGEVVLPYRGTIVGYYALSRMQAPDDLLCVGPMAIDPDWQRAGHGRRLIGLLAEWARLTKQGVIAKGPQGFFLRAGFRSVADDIAIAGPERDLPELRFPAALGR</sequence>
<dbReference type="AlphaFoldDB" id="A0A2T7G6G3"/>
<accession>A0A2T7G6G3</accession>
<proteinExistence type="predicted"/>
<feature type="domain" description="N-acetyltransferase" evidence="1">
    <location>
        <begin position="7"/>
        <end position="145"/>
    </location>
</feature>
<evidence type="ECO:0000313" key="3">
    <source>
        <dbReference type="Proteomes" id="UP000244446"/>
    </source>
</evidence>
<dbReference type="SUPFAM" id="SSF55729">
    <property type="entry name" value="Acyl-CoA N-acyltransferases (Nat)"/>
    <property type="match status" value="1"/>
</dbReference>
<dbReference type="PROSITE" id="PS51186">
    <property type="entry name" value="GNAT"/>
    <property type="match status" value="1"/>
</dbReference>
<dbReference type="InterPro" id="IPR016181">
    <property type="entry name" value="Acyl_CoA_acyltransferase"/>
</dbReference>
<gene>
    <name evidence="2" type="ORF">DC366_12475</name>
</gene>
<protein>
    <submittedName>
        <fullName evidence="2">N-acetyltransferase</fullName>
    </submittedName>
</protein>
<evidence type="ECO:0000313" key="2">
    <source>
        <dbReference type="EMBL" id="PVA09956.1"/>
    </source>
</evidence>
<comment type="caution">
    <text evidence="2">The sequence shown here is derived from an EMBL/GenBank/DDBJ whole genome shotgun (WGS) entry which is preliminary data.</text>
</comment>
<keyword evidence="3" id="KW-1185">Reference proteome</keyword>
<reference evidence="2 3" key="1">
    <citation type="submission" date="2018-04" db="EMBL/GenBank/DDBJ databases">
        <title>Pelagivirga bohaiensis gen. nov., sp. nov., a bacterium isolated from the Bohai Sea.</title>
        <authorList>
            <person name="Ji X."/>
        </authorList>
    </citation>
    <scope>NUCLEOTIDE SEQUENCE [LARGE SCALE GENOMIC DNA]</scope>
    <source>
        <strain evidence="2 3">BH-SD19</strain>
    </source>
</reference>
<dbReference type="Gene3D" id="3.40.630.30">
    <property type="match status" value="1"/>
</dbReference>
<dbReference type="CDD" id="cd04301">
    <property type="entry name" value="NAT_SF"/>
    <property type="match status" value="1"/>
</dbReference>
<evidence type="ECO:0000259" key="1">
    <source>
        <dbReference type="PROSITE" id="PS51186"/>
    </source>
</evidence>
<organism evidence="2 3">
    <name type="scientific">Pelagivirga sediminicola</name>
    <dbReference type="NCBI Taxonomy" id="2170575"/>
    <lineage>
        <taxon>Bacteria</taxon>
        <taxon>Pseudomonadati</taxon>
        <taxon>Pseudomonadota</taxon>
        <taxon>Alphaproteobacteria</taxon>
        <taxon>Rhodobacterales</taxon>
        <taxon>Paracoccaceae</taxon>
        <taxon>Pelagivirga</taxon>
    </lineage>
</organism>